<dbReference type="InterPro" id="IPR028364">
    <property type="entry name" value="Ribosomal_uL1/biogenesis"/>
</dbReference>
<dbReference type="GeneID" id="33559534"/>
<reference evidence="5 6" key="1">
    <citation type="submission" date="2017-03" db="EMBL/GenBank/DDBJ databases">
        <title>Widespread Adenine N6-methylation of Active Genes in Fungi.</title>
        <authorList>
            <consortium name="DOE Joint Genome Institute"/>
            <person name="Mondo S.J."/>
            <person name="Dannebaum R.O."/>
            <person name="Kuo R.C."/>
            <person name="Louie K.B."/>
            <person name="Bewick A.J."/>
            <person name="Labutti K."/>
            <person name="Haridas S."/>
            <person name="Kuo A."/>
            <person name="Salamov A."/>
            <person name="Ahrendt S.R."/>
            <person name="Lau R."/>
            <person name="Bowen B.P."/>
            <person name="Lipzen A."/>
            <person name="Sullivan W."/>
            <person name="Andreopoulos W.B."/>
            <person name="Clum A."/>
            <person name="Lindquist E."/>
            <person name="Daum C."/>
            <person name="Northen T.R."/>
            <person name="Ramamoorthy G."/>
            <person name="Schmitz R.J."/>
            <person name="Gryganskyi A."/>
            <person name="Culley D."/>
            <person name="Magnuson J."/>
            <person name="James T.Y."/>
            <person name="O'Malley M.A."/>
            <person name="Stajich J.E."/>
            <person name="Spatafora J.W."/>
            <person name="Visel A."/>
            <person name="Grigoriev I.V."/>
        </authorList>
    </citation>
    <scope>NUCLEOTIDE SEQUENCE [LARGE SCALE GENOMIC DNA]</scope>
    <source>
        <strain evidence="5 6">NRRL Y-17943</strain>
    </source>
</reference>
<dbReference type="CDD" id="cd00403">
    <property type="entry name" value="Ribosomal_L1"/>
    <property type="match status" value="1"/>
</dbReference>
<protein>
    <submittedName>
        <fullName evidence="5">Ribosomal protein L1-like protein</fullName>
    </submittedName>
</protein>
<evidence type="ECO:0000256" key="3">
    <source>
        <dbReference type="ARBA" id="ARBA00023274"/>
    </source>
</evidence>
<name>A0A1Y1UTH5_9TREE</name>
<dbReference type="InterPro" id="IPR023674">
    <property type="entry name" value="Ribosomal_uL1-like"/>
</dbReference>
<dbReference type="Pfam" id="PF00687">
    <property type="entry name" value="Ribosomal_L1"/>
    <property type="match status" value="1"/>
</dbReference>
<organism evidence="5 6">
    <name type="scientific">Kockovaella imperatae</name>
    <dbReference type="NCBI Taxonomy" id="4999"/>
    <lineage>
        <taxon>Eukaryota</taxon>
        <taxon>Fungi</taxon>
        <taxon>Dikarya</taxon>
        <taxon>Basidiomycota</taxon>
        <taxon>Agaricomycotina</taxon>
        <taxon>Tremellomycetes</taxon>
        <taxon>Tremellales</taxon>
        <taxon>Cuniculitremaceae</taxon>
        <taxon>Kockovaella</taxon>
    </lineage>
</organism>
<keyword evidence="2 5" id="KW-0689">Ribosomal protein</keyword>
<comment type="similarity">
    <text evidence="1">Belongs to the universal ribosomal protein uL1 family.</text>
</comment>
<keyword evidence="6" id="KW-1185">Reference proteome</keyword>
<dbReference type="GO" id="GO:0005762">
    <property type="term" value="C:mitochondrial large ribosomal subunit"/>
    <property type="evidence" value="ECO:0007669"/>
    <property type="project" value="TreeGrafter"/>
</dbReference>
<dbReference type="InParanoid" id="A0A1Y1UTH5"/>
<gene>
    <name evidence="5" type="ORF">BD324DRAFT_647821</name>
</gene>
<dbReference type="PANTHER" id="PTHR36427:SF3">
    <property type="entry name" value="LARGE RIBOSOMAL SUBUNIT PROTEIN UL1M"/>
    <property type="match status" value="1"/>
</dbReference>
<proteinExistence type="inferred from homology"/>
<dbReference type="SUPFAM" id="SSF56808">
    <property type="entry name" value="Ribosomal protein L1"/>
    <property type="match status" value="1"/>
</dbReference>
<dbReference type="AlphaFoldDB" id="A0A1Y1UTH5"/>
<dbReference type="RefSeq" id="XP_021874596.1">
    <property type="nucleotide sequence ID" value="XM_022017725.1"/>
</dbReference>
<dbReference type="Gene3D" id="3.30.190.20">
    <property type="match status" value="1"/>
</dbReference>
<evidence type="ECO:0000256" key="1">
    <source>
        <dbReference type="ARBA" id="ARBA00010531"/>
    </source>
</evidence>
<sequence length="373" mass="41343">MLEIPNSSRSTSERRSVAVPVSRQHILDAYLAERAKFVAHIKKRAIKFERKSREDYNRAKWGKEKATMNRLAVSRVAEASRSFATSSTALVAKNRIVMKTETLAEVKKREKLQGKKTQAQKDAELRRRSARKAEKDALAASMLSTEEAIAVLQAVEAGQPNTLFDLSLTIGSKGSIPNLRGRANLPYDIKKTADVILVFAEDDTESARLAKEAGVQYVGGADLFEEVEEGKIRPTKVLSTPSMLPAVTSRLGRFLGQRGLMPTARRGGVGEGLELVKRIQEARGATDWFTNEKGRLRINFGRNTLPREHILANFRSLISSVRDTFPVAGAGDNDDALVSRIKRKKPKKTTWFEEVHMTSSNGPRIRVSDADSA</sequence>
<keyword evidence="3" id="KW-0687">Ribonucleoprotein</keyword>
<evidence type="ECO:0000256" key="2">
    <source>
        <dbReference type="ARBA" id="ARBA00022980"/>
    </source>
</evidence>
<dbReference type="InterPro" id="IPR016095">
    <property type="entry name" value="Ribosomal_uL1_3-a/b-sand"/>
</dbReference>
<accession>A0A1Y1UTH5</accession>
<evidence type="ECO:0000256" key="4">
    <source>
        <dbReference type="SAM" id="MobiDB-lite"/>
    </source>
</evidence>
<dbReference type="OrthoDB" id="1747252at2759"/>
<dbReference type="Gene3D" id="3.40.50.790">
    <property type="match status" value="1"/>
</dbReference>
<comment type="caution">
    <text evidence="5">The sequence shown here is derived from an EMBL/GenBank/DDBJ whole genome shotgun (WGS) entry which is preliminary data.</text>
</comment>
<evidence type="ECO:0000313" key="6">
    <source>
        <dbReference type="Proteomes" id="UP000193218"/>
    </source>
</evidence>
<dbReference type="STRING" id="4999.A0A1Y1UTH5"/>
<evidence type="ECO:0000313" key="5">
    <source>
        <dbReference type="EMBL" id="ORX40917.1"/>
    </source>
</evidence>
<feature type="region of interest" description="Disordered" evidence="4">
    <location>
        <begin position="110"/>
        <end position="130"/>
    </location>
</feature>
<dbReference type="EMBL" id="NBSH01000001">
    <property type="protein sequence ID" value="ORX40917.1"/>
    <property type="molecule type" value="Genomic_DNA"/>
</dbReference>
<dbReference type="PANTHER" id="PTHR36427">
    <property type="entry name" value="54S RIBOSOMAL PROTEIN L1, MITOCHONDRIAL"/>
    <property type="match status" value="1"/>
</dbReference>
<dbReference type="GO" id="GO:0003735">
    <property type="term" value="F:structural constituent of ribosome"/>
    <property type="evidence" value="ECO:0007669"/>
    <property type="project" value="TreeGrafter"/>
</dbReference>
<dbReference type="Proteomes" id="UP000193218">
    <property type="component" value="Unassembled WGS sequence"/>
</dbReference>